<comment type="pathway">
    <text evidence="8">Purine metabolism; AMP biosynthesis via salvage pathway; AMP from ADP: step 1/1.</text>
</comment>
<feature type="binding site" evidence="8">
    <location>
        <position position="153"/>
    </location>
    <ligand>
        <name>Zn(2+)</name>
        <dbReference type="ChEBI" id="CHEBI:29105"/>
        <note>structural</note>
    </ligand>
</feature>
<feature type="binding site" evidence="8">
    <location>
        <position position="36"/>
    </location>
    <ligand>
        <name>AMP</name>
        <dbReference type="ChEBI" id="CHEBI:456215"/>
    </ligand>
</feature>
<keyword evidence="8" id="KW-0963">Cytoplasm</keyword>
<feature type="binding site" evidence="8">
    <location>
        <begin position="57"/>
        <end position="59"/>
    </location>
    <ligand>
        <name>AMP</name>
        <dbReference type="ChEBI" id="CHEBI:456215"/>
    </ligand>
</feature>
<reference evidence="11" key="1">
    <citation type="submission" date="2018-02" db="EMBL/GenBank/DDBJ databases">
        <authorList>
            <person name="Holder M.E."/>
            <person name="Ajami N.J."/>
            <person name="Petrosino J.F."/>
        </authorList>
    </citation>
    <scope>NUCLEOTIDE SEQUENCE [LARGE SCALE GENOMIC DNA]</scope>
    <source>
        <strain evidence="11">CCUG 47711</strain>
    </source>
</reference>
<evidence type="ECO:0000256" key="5">
    <source>
        <dbReference type="ARBA" id="ARBA00022777"/>
    </source>
</evidence>
<evidence type="ECO:0000259" key="9">
    <source>
        <dbReference type="PROSITE" id="PS50052"/>
    </source>
</evidence>
<comment type="caution">
    <text evidence="8">Lacks conserved residue(s) required for the propagation of feature annotation.</text>
</comment>
<sequence length="212" mass="23926">MRLILLGAPGSGKGTIAGEISKKFGISHVSTGDLFRKNIKGNTALGQEAQAYMEKGELVPDELTIRMLEDRFSEADVENGFLLDGFPRNIAQADALQELLQGRDEKLDVALNVFVPYDIIKERISGRRICSNCGEAFNIYFDKPKQEGICDKCNSELIQRSDDNEETVVKRLETYEEQTKPLIEYYENLGILKTIDNSGELEETLEKLWQEL</sequence>
<name>A0A2S0KLQ4_9FIRM</name>
<evidence type="ECO:0000256" key="3">
    <source>
        <dbReference type="ARBA" id="ARBA00022727"/>
    </source>
</evidence>
<dbReference type="InterPro" id="IPR033690">
    <property type="entry name" value="Adenylat_kinase_CS"/>
</dbReference>
<dbReference type="GO" id="GO:0044209">
    <property type="term" value="P:AMP salvage"/>
    <property type="evidence" value="ECO:0007669"/>
    <property type="project" value="UniProtKB-UniRule"/>
</dbReference>
<dbReference type="InterPro" id="IPR007862">
    <property type="entry name" value="Adenylate_kinase_lid-dom"/>
</dbReference>
<dbReference type="HAMAP" id="MF_00235">
    <property type="entry name" value="Adenylate_kinase_Adk"/>
    <property type="match status" value="1"/>
</dbReference>
<dbReference type="CDD" id="cd01428">
    <property type="entry name" value="ADK"/>
    <property type="match status" value="1"/>
</dbReference>
<feature type="binding site" evidence="8">
    <location>
        <position position="199"/>
    </location>
    <ligand>
        <name>ATP</name>
        <dbReference type="ChEBI" id="CHEBI:30616"/>
    </ligand>
</feature>
<feature type="binding site" evidence="8">
    <location>
        <position position="31"/>
    </location>
    <ligand>
        <name>AMP</name>
        <dbReference type="ChEBI" id="CHEBI:456215"/>
    </ligand>
</feature>
<dbReference type="InterPro" id="IPR027417">
    <property type="entry name" value="P-loop_NTPase"/>
</dbReference>
<dbReference type="InterPro" id="IPR006259">
    <property type="entry name" value="Adenyl_kin_sub"/>
</dbReference>
<evidence type="ECO:0000256" key="1">
    <source>
        <dbReference type="ARBA" id="ARBA00022679"/>
    </source>
</evidence>
<keyword evidence="4 8" id="KW-0547">Nucleotide-binding</keyword>
<comment type="subunit">
    <text evidence="8">Monomer.</text>
</comment>
<feature type="binding site" evidence="8">
    <location>
        <position position="150"/>
    </location>
    <ligand>
        <name>Zn(2+)</name>
        <dbReference type="ChEBI" id="CHEBI:29105"/>
        <note>structural</note>
    </ligand>
</feature>
<feature type="binding site" evidence="8">
    <location>
        <begin position="85"/>
        <end position="88"/>
    </location>
    <ligand>
        <name>AMP</name>
        <dbReference type="ChEBI" id="CHEBI:456215"/>
    </ligand>
</feature>
<dbReference type="UniPathway" id="UPA00588">
    <property type="reaction ID" value="UER00649"/>
</dbReference>
<accession>A0A2S0KLQ4</accession>
<comment type="similarity">
    <text evidence="8">Belongs to the adenylate kinase family.</text>
</comment>
<evidence type="ECO:0000313" key="11">
    <source>
        <dbReference type="Proteomes" id="UP000237947"/>
    </source>
</evidence>
<feature type="binding site" evidence="8">
    <location>
        <position position="171"/>
    </location>
    <ligand>
        <name>AMP</name>
        <dbReference type="ChEBI" id="CHEBI:456215"/>
    </ligand>
</feature>
<feature type="binding site" evidence="8">
    <location>
        <position position="160"/>
    </location>
    <ligand>
        <name>AMP</name>
        <dbReference type="ChEBI" id="CHEBI:456215"/>
    </ligand>
</feature>
<feature type="domain" description="Guanylate kinase-like" evidence="9">
    <location>
        <begin position="1"/>
        <end position="212"/>
    </location>
</feature>
<comment type="function">
    <text evidence="8">Catalyzes the reversible transfer of the terminal phosphate group between ATP and AMP. Plays an important role in cellular energy homeostasis and in adenine nucleotide metabolism.</text>
</comment>
<keyword evidence="7 8" id="KW-0067">ATP-binding</keyword>
<keyword evidence="5 8" id="KW-0418">Kinase</keyword>
<dbReference type="GO" id="GO:0005524">
    <property type="term" value="F:ATP binding"/>
    <property type="evidence" value="ECO:0007669"/>
    <property type="project" value="UniProtKB-UniRule"/>
</dbReference>
<keyword evidence="2 8" id="KW-0479">Metal-binding</keyword>
<dbReference type="FunFam" id="3.40.50.300:FF:000106">
    <property type="entry name" value="Adenylate kinase mitochondrial"/>
    <property type="match status" value="1"/>
</dbReference>
<dbReference type="SUPFAM" id="SSF52540">
    <property type="entry name" value="P-loop containing nucleoside triphosphate hydrolases"/>
    <property type="match status" value="1"/>
</dbReference>
<dbReference type="InterPro" id="IPR008144">
    <property type="entry name" value="Guanylate_kin-like_dom"/>
</dbReference>
<feature type="binding site" evidence="8">
    <location>
        <position position="92"/>
    </location>
    <ligand>
        <name>AMP</name>
        <dbReference type="ChEBI" id="CHEBI:456215"/>
    </ligand>
</feature>
<dbReference type="PRINTS" id="PR00094">
    <property type="entry name" value="ADENYLTKNASE"/>
</dbReference>
<evidence type="ECO:0000313" key="10">
    <source>
        <dbReference type="EMBL" id="AVM41965.1"/>
    </source>
</evidence>
<feature type="binding site" evidence="8">
    <location>
        <begin position="10"/>
        <end position="15"/>
    </location>
    <ligand>
        <name>ATP</name>
        <dbReference type="ChEBI" id="CHEBI:30616"/>
    </ligand>
</feature>
<organism evidence="10 11">
    <name type="scientific">Fastidiosipila sanguinis</name>
    <dbReference type="NCBI Taxonomy" id="236753"/>
    <lineage>
        <taxon>Bacteria</taxon>
        <taxon>Bacillati</taxon>
        <taxon>Bacillota</taxon>
        <taxon>Clostridia</taxon>
        <taxon>Eubacteriales</taxon>
        <taxon>Oscillospiraceae</taxon>
        <taxon>Fastidiosipila</taxon>
    </lineage>
</organism>
<dbReference type="PROSITE" id="PS00113">
    <property type="entry name" value="ADENYLATE_KINASE"/>
    <property type="match status" value="1"/>
</dbReference>
<dbReference type="NCBIfam" id="NF011100">
    <property type="entry name" value="PRK14527.1"/>
    <property type="match status" value="1"/>
</dbReference>
<dbReference type="GO" id="GO:0005737">
    <property type="term" value="C:cytoplasm"/>
    <property type="evidence" value="ECO:0007669"/>
    <property type="project" value="UniProtKB-SubCell"/>
</dbReference>
<feature type="region of interest" description="NMP" evidence="8">
    <location>
        <begin position="30"/>
        <end position="59"/>
    </location>
</feature>
<evidence type="ECO:0000256" key="6">
    <source>
        <dbReference type="ARBA" id="ARBA00022833"/>
    </source>
</evidence>
<dbReference type="RefSeq" id="WP_106011951.1">
    <property type="nucleotide sequence ID" value="NZ_CP027226.1"/>
</dbReference>
<keyword evidence="1 8" id="KW-0808">Transferase</keyword>
<dbReference type="Pfam" id="PF00406">
    <property type="entry name" value="ADK"/>
    <property type="match status" value="1"/>
</dbReference>
<dbReference type="Gene3D" id="3.40.50.300">
    <property type="entry name" value="P-loop containing nucleotide triphosphate hydrolases"/>
    <property type="match status" value="1"/>
</dbReference>
<evidence type="ECO:0000256" key="4">
    <source>
        <dbReference type="ARBA" id="ARBA00022741"/>
    </source>
</evidence>
<proteinExistence type="inferred from homology"/>
<evidence type="ECO:0000256" key="8">
    <source>
        <dbReference type="HAMAP-Rule" id="MF_00235"/>
    </source>
</evidence>
<dbReference type="AlphaFoldDB" id="A0A2S0KLQ4"/>
<dbReference type="EMBL" id="CP027226">
    <property type="protein sequence ID" value="AVM41965.1"/>
    <property type="molecule type" value="Genomic_DNA"/>
</dbReference>
<dbReference type="PROSITE" id="PS50052">
    <property type="entry name" value="GUANYLATE_KINASE_2"/>
    <property type="match status" value="1"/>
</dbReference>
<comment type="catalytic activity">
    <reaction evidence="8">
        <text>AMP + ATP = 2 ADP</text>
        <dbReference type="Rhea" id="RHEA:12973"/>
        <dbReference type="ChEBI" id="CHEBI:30616"/>
        <dbReference type="ChEBI" id="CHEBI:456215"/>
        <dbReference type="ChEBI" id="CHEBI:456216"/>
        <dbReference type="EC" id="2.7.4.3"/>
    </reaction>
</comment>
<comment type="domain">
    <text evidence="8">Consists of three domains, a large central CORE domain and two small peripheral domains, NMPbind and LID, which undergo movements during catalysis. The LID domain closes over the site of phosphoryl transfer upon ATP binding. Assembling and dissambling the active center during each catalytic cycle provides an effective means to prevent ATP hydrolysis. Some bacteria have evolved a zinc-coordinating structure that stabilizes the LID domain.</text>
</comment>
<dbReference type="NCBIfam" id="NF001381">
    <property type="entry name" value="PRK00279.1-3"/>
    <property type="match status" value="1"/>
</dbReference>
<dbReference type="GO" id="GO:0008270">
    <property type="term" value="F:zinc ion binding"/>
    <property type="evidence" value="ECO:0007669"/>
    <property type="project" value="UniProtKB-UniRule"/>
</dbReference>
<feature type="binding site" evidence="8">
    <location>
        <position position="133"/>
    </location>
    <ligand>
        <name>Zn(2+)</name>
        <dbReference type="ChEBI" id="CHEBI:29105"/>
        <note>structural</note>
    </ligand>
</feature>
<dbReference type="NCBIfam" id="NF001380">
    <property type="entry name" value="PRK00279.1-2"/>
    <property type="match status" value="1"/>
</dbReference>
<keyword evidence="6 8" id="KW-0862">Zinc</keyword>
<dbReference type="OrthoDB" id="9805030at2"/>
<feature type="binding site" evidence="8">
    <location>
        <position position="127"/>
    </location>
    <ligand>
        <name>ATP</name>
        <dbReference type="ChEBI" id="CHEBI:30616"/>
    </ligand>
</feature>
<keyword evidence="3 8" id="KW-0545">Nucleotide biosynthesis</keyword>
<dbReference type="GO" id="GO:0004017">
    <property type="term" value="F:AMP kinase activity"/>
    <property type="evidence" value="ECO:0007669"/>
    <property type="project" value="UniProtKB-UniRule"/>
</dbReference>
<dbReference type="KEGG" id="fsa:C5Q98_01350"/>
<protein>
    <recommendedName>
        <fullName evidence="8">Adenylate kinase</fullName>
        <shortName evidence="8">AK</shortName>
        <ecNumber evidence="8">2.7.4.3</ecNumber>
    </recommendedName>
    <alternativeName>
        <fullName evidence="8">ATP-AMP transphosphorylase</fullName>
    </alternativeName>
    <alternativeName>
        <fullName evidence="8">ATP:AMP phosphotransferase</fullName>
    </alternativeName>
    <alternativeName>
        <fullName evidence="8">Adenylate monophosphate kinase</fullName>
    </alternativeName>
</protein>
<dbReference type="PANTHER" id="PTHR23359">
    <property type="entry name" value="NUCLEOTIDE KINASE"/>
    <property type="match status" value="1"/>
</dbReference>
<dbReference type="Pfam" id="PF05191">
    <property type="entry name" value="ADK_lid"/>
    <property type="match status" value="1"/>
</dbReference>
<evidence type="ECO:0000256" key="2">
    <source>
        <dbReference type="ARBA" id="ARBA00022723"/>
    </source>
</evidence>
<feature type="region of interest" description="LID" evidence="8">
    <location>
        <begin position="126"/>
        <end position="163"/>
    </location>
</feature>
<dbReference type="NCBIfam" id="TIGR01351">
    <property type="entry name" value="adk"/>
    <property type="match status" value="1"/>
</dbReference>
<dbReference type="EC" id="2.7.4.3" evidence="8"/>
<evidence type="ECO:0000256" key="7">
    <source>
        <dbReference type="ARBA" id="ARBA00022840"/>
    </source>
</evidence>
<comment type="subcellular location">
    <subcellularLocation>
        <location evidence="8">Cytoplasm</location>
    </subcellularLocation>
</comment>
<dbReference type="InterPro" id="IPR000850">
    <property type="entry name" value="Adenylat/UMP-CMP_kin"/>
</dbReference>
<gene>
    <name evidence="8" type="primary">adk</name>
    <name evidence="10" type="ORF">C5Q98_01350</name>
</gene>
<dbReference type="Proteomes" id="UP000237947">
    <property type="component" value="Chromosome"/>
</dbReference>
<feature type="binding site" evidence="8">
    <location>
        <position position="130"/>
    </location>
    <ligand>
        <name>Zn(2+)</name>
        <dbReference type="ChEBI" id="CHEBI:29105"/>
        <note>structural</note>
    </ligand>
</feature>
<keyword evidence="11" id="KW-1185">Reference proteome</keyword>